<name>A0ABX1VDV3_9PLAN</name>
<dbReference type="PANTHER" id="PTHR48079">
    <property type="entry name" value="PROTEIN YEEZ"/>
    <property type="match status" value="1"/>
</dbReference>
<organism evidence="2 3">
    <name type="scientific">Alienimonas chondri</name>
    <dbReference type="NCBI Taxonomy" id="2681879"/>
    <lineage>
        <taxon>Bacteria</taxon>
        <taxon>Pseudomonadati</taxon>
        <taxon>Planctomycetota</taxon>
        <taxon>Planctomycetia</taxon>
        <taxon>Planctomycetales</taxon>
        <taxon>Planctomycetaceae</taxon>
        <taxon>Alienimonas</taxon>
    </lineage>
</organism>
<dbReference type="EC" id="1.1.1.412" evidence="2"/>
<dbReference type="EMBL" id="WTPX01000056">
    <property type="protein sequence ID" value="NNJ25968.1"/>
    <property type="molecule type" value="Genomic_DNA"/>
</dbReference>
<dbReference type="SUPFAM" id="SSF51735">
    <property type="entry name" value="NAD(P)-binding Rossmann-fold domains"/>
    <property type="match status" value="1"/>
</dbReference>
<dbReference type="InterPro" id="IPR036291">
    <property type="entry name" value="NAD(P)-bd_dom_sf"/>
</dbReference>
<dbReference type="InterPro" id="IPR002225">
    <property type="entry name" value="3Beta_OHSteriod_DH/Estase"/>
</dbReference>
<evidence type="ECO:0000259" key="1">
    <source>
        <dbReference type="Pfam" id="PF01073"/>
    </source>
</evidence>
<protein>
    <submittedName>
        <fullName evidence="2">2-alkyl-3-oxoalkanoate reductase</fullName>
        <ecNumber evidence="2">1.1.1.412</ecNumber>
    </submittedName>
</protein>
<dbReference type="PANTHER" id="PTHR48079:SF6">
    <property type="entry name" value="NAD(P)-BINDING DOMAIN-CONTAINING PROTEIN-RELATED"/>
    <property type="match status" value="1"/>
</dbReference>
<reference evidence="2 3" key="1">
    <citation type="journal article" date="2020" name="Syst. Appl. Microbiol.">
        <title>Alienimonas chondri sp. nov., a novel planctomycete isolated from the biofilm of the red alga Chondrus crispus.</title>
        <authorList>
            <person name="Vitorino I."/>
            <person name="Albuquerque L."/>
            <person name="Wiegand S."/>
            <person name="Kallscheuer N."/>
            <person name="da Costa M.S."/>
            <person name="Lobo-da-Cunha A."/>
            <person name="Jogler C."/>
            <person name="Lage O.M."/>
        </authorList>
    </citation>
    <scope>NUCLEOTIDE SEQUENCE [LARGE SCALE GENOMIC DNA]</scope>
    <source>
        <strain evidence="2 3">LzC2</strain>
    </source>
</reference>
<evidence type="ECO:0000313" key="2">
    <source>
        <dbReference type="EMBL" id="NNJ25968.1"/>
    </source>
</evidence>
<dbReference type="Proteomes" id="UP000609651">
    <property type="component" value="Unassembled WGS sequence"/>
</dbReference>
<dbReference type="RefSeq" id="WP_171186519.1">
    <property type="nucleotide sequence ID" value="NZ_WTPX01000056.1"/>
</dbReference>
<gene>
    <name evidence="2" type="primary">oleD</name>
    <name evidence="2" type="ORF">LzC2_20470</name>
</gene>
<comment type="caution">
    <text evidence="2">The sequence shown here is derived from an EMBL/GenBank/DDBJ whole genome shotgun (WGS) entry which is preliminary data.</text>
</comment>
<dbReference type="GO" id="GO:0016491">
    <property type="term" value="F:oxidoreductase activity"/>
    <property type="evidence" value="ECO:0007669"/>
    <property type="project" value="UniProtKB-KW"/>
</dbReference>
<sequence length="350" mass="37353">MSESPSPPGLKLVTGGGGLLGGAVVRRLLDAGAAVRVLSRRALPELEALGAQIAHGDLEDRDSVLAACRDVQAVVHSGARPGIDAPLRQFLGPNVAGTRHVIDGCLAQRTTTLVHVSSPSVAFDGTPHDGADERLPLPIRGLASYPHSKLLAERDVLRSDRTRGLRTVAIRPHLIWGPNDRHVLPALVSAAKAGRIPAISGANPLIAPTFVANAAAAIVHVLCELPRRAELAGQAYFLNDLPPVRLHDFVARVAEEAGLTPPQRRELPGPVATAVGRTATAAWRALRRSGEPPLSAFTVAQLRVPHWYHMDALRQFGDWDTVEPDDAWRLTRPFLRKLAGEKTGGRDDAG</sequence>
<dbReference type="Pfam" id="PF01073">
    <property type="entry name" value="3Beta_HSD"/>
    <property type="match status" value="1"/>
</dbReference>
<keyword evidence="2" id="KW-0560">Oxidoreductase</keyword>
<keyword evidence="3" id="KW-1185">Reference proteome</keyword>
<proteinExistence type="predicted"/>
<dbReference type="Gene3D" id="3.40.50.720">
    <property type="entry name" value="NAD(P)-binding Rossmann-like Domain"/>
    <property type="match status" value="1"/>
</dbReference>
<dbReference type="InterPro" id="IPR051783">
    <property type="entry name" value="NAD(P)-dependent_oxidoreduct"/>
</dbReference>
<evidence type="ECO:0000313" key="3">
    <source>
        <dbReference type="Proteomes" id="UP000609651"/>
    </source>
</evidence>
<accession>A0ABX1VDV3</accession>
<feature type="domain" description="3-beta hydroxysteroid dehydrogenase/isomerase" evidence="1">
    <location>
        <begin position="12"/>
        <end position="268"/>
    </location>
</feature>